<dbReference type="NCBIfam" id="TIGR03172">
    <property type="entry name" value="selenium cofactor biosynthesis protein YqeC"/>
    <property type="match status" value="1"/>
</dbReference>
<organism evidence="1 2">
    <name type="scientific">Thermophilibacter immobilis</name>
    <dbReference type="NCBI Taxonomy" id="2779519"/>
    <lineage>
        <taxon>Bacteria</taxon>
        <taxon>Bacillati</taxon>
        <taxon>Actinomycetota</taxon>
        <taxon>Coriobacteriia</taxon>
        <taxon>Coriobacteriales</taxon>
        <taxon>Atopobiaceae</taxon>
        <taxon>Thermophilibacter</taxon>
    </lineage>
</organism>
<accession>A0A7S7RU44</accession>
<name>A0A7S7RU44_9ACTN</name>
<keyword evidence="2" id="KW-1185">Reference proteome</keyword>
<dbReference type="KEGG" id="tio:INP52_07280"/>
<dbReference type="RefSeq" id="WP_194370422.1">
    <property type="nucleotide sequence ID" value="NZ_CP063767.1"/>
</dbReference>
<reference evidence="1 2" key="1">
    <citation type="submission" date="2020-10" db="EMBL/GenBank/DDBJ databases">
        <title>Olsenella immobilis sp.nov., isolated from the mud in a fermentation cellar used for the production of Chinese strong-flavoured liquor.</title>
        <authorList>
            <person name="Lu L."/>
        </authorList>
    </citation>
    <scope>NUCLEOTIDE SEQUENCE [LARGE SCALE GENOMIC DNA]</scope>
    <source>
        <strain evidence="1 2">LZLJ-2</strain>
    </source>
</reference>
<proteinExistence type="predicted"/>
<evidence type="ECO:0000313" key="1">
    <source>
        <dbReference type="EMBL" id="QOY60213.1"/>
    </source>
</evidence>
<dbReference type="Proteomes" id="UP000593735">
    <property type="component" value="Chromosome"/>
</dbReference>
<dbReference type="Pfam" id="PF19842">
    <property type="entry name" value="YqeC"/>
    <property type="match status" value="1"/>
</dbReference>
<gene>
    <name evidence="1" type="primary">yqeC</name>
    <name evidence="1" type="ORF">INP52_07280</name>
</gene>
<dbReference type="EMBL" id="CP063767">
    <property type="protein sequence ID" value="QOY60213.1"/>
    <property type="molecule type" value="Genomic_DNA"/>
</dbReference>
<dbReference type="InterPro" id="IPR017587">
    <property type="entry name" value="YqeC"/>
</dbReference>
<evidence type="ECO:0000313" key="2">
    <source>
        <dbReference type="Proteomes" id="UP000593735"/>
    </source>
</evidence>
<protein>
    <submittedName>
        <fullName evidence="1">Putative selenium-dependent hydroxylase accessory protein YqeC</fullName>
    </submittedName>
</protein>
<sequence length="231" mass="24264">MDSLGIPVGVTSVVGSGGKTTLLRALAEELVAHGRSVILTTTTHIMPFEGIELVSSPDEASLGRALARAHVACVGSFSENGKFGPSPLPVERLAELADHVLIEADGSKRLPIKAHAPYEPVVPSCSARCMLVVGASGFSRPASESAHRPELFCARAACAPDDLATPELVARVVARECQEGLLAPDVVVVNQAENHELLDLARRLAAELHAAGLELPVWAGSIRDHDLQRVG</sequence>
<dbReference type="AlphaFoldDB" id="A0A7S7RU44"/>